<evidence type="ECO:0000313" key="2">
    <source>
        <dbReference type="Proteomes" id="UP000177740"/>
    </source>
</evidence>
<comment type="caution">
    <text evidence="1">The sequence shown here is derived from an EMBL/GenBank/DDBJ whole genome shotgun (WGS) entry which is preliminary data.</text>
</comment>
<name>A0A1G2EME0_9BACT</name>
<dbReference type="STRING" id="1801677.A2365_02675"/>
<dbReference type="Gene3D" id="3.30.420.40">
    <property type="match status" value="2"/>
</dbReference>
<dbReference type="CDD" id="cd24049">
    <property type="entry name" value="ASKHA_NBD_PilM"/>
    <property type="match status" value="1"/>
</dbReference>
<evidence type="ECO:0000313" key="1">
    <source>
        <dbReference type="EMBL" id="OGZ26984.1"/>
    </source>
</evidence>
<evidence type="ECO:0008006" key="3">
    <source>
        <dbReference type="Google" id="ProtNLM"/>
    </source>
</evidence>
<dbReference type="InterPro" id="IPR043129">
    <property type="entry name" value="ATPase_NBD"/>
</dbReference>
<proteinExistence type="predicted"/>
<dbReference type="Pfam" id="PF11104">
    <property type="entry name" value="PilM_2"/>
    <property type="match status" value="1"/>
</dbReference>
<dbReference type="Proteomes" id="UP000177740">
    <property type="component" value="Unassembled WGS sequence"/>
</dbReference>
<sequence length="351" mass="39066">MPKFLELDPESFGLDISDRSLKFARLKKKGRFFKLISWGETELKEGIIKDGEILDEAGLAEAIKRGMEKIKGFPLDTKNVIACLPESKAFLQVIKMPRMAKKDLEEAVLLEAENYIPLPIEKSYLDFQAVVSPEKSDTMEVLIAAISQKTANSYYSSLRKSGLFPQAMEVESQSIARALIKNGISDPLMIIDFGKSNTSFIIYSGNTIRFTSSIPVSSEMITEDISNALKIGWEEAEKMKIKYGLEKKRIAKAVEPSIKQLVSDIKKYLSYYKHRKIGPEKIDKVLLAGRGANLLGLSEEISSAVKIPVETGNPWVNIAPEFKEIPGLSFKESIGYTVAFGLALRGAQKDD</sequence>
<organism evidence="1 2">
    <name type="scientific">Candidatus Nealsonbacteria bacterium RIFOXYB1_FULL_40_15</name>
    <dbReference type="NCBI Taxonomy" id="1801677"/>
    <lineage>
        <taxon>Bacteria</taxon>
        <taxon>Candidatus Nealsoniibacteriota</taxon>
    </lineage>
</organism>
<dbReference type="PIRSF" id="PIRSF019169">
    <property type="entry name" value="PilM"/>
    <property type="match status" value="1"/>
</dbReference>
<dbReference type="PANTHER" id="PTHR32432:SF3">
    <property type="entry name" value="ETHANOLAMINE UTILIZATION PROTEIN EUTJ"/>
    <property type="match status" value="1"/>
</dbReference>
<dbReference type="EMBL" id="MHMM01000012">
    <property type="protein sequence ID" value="OGZ26984.1"/>
    <property type="molecule type" value="Genomic_DNA"/>
</dbReference>
<protein>
    <recommendedName>
        <fullName evidence="3">SHS2 domain-containing protein</fullName>
    </recommendedName>
</protein>
<accession>A0A1G2EME0</accession>
<dbReference type="InterPro" id="IPR005883">
    <property type="entry name" value="PilM"/>
</dbReference>
<dbReference type="NCBIfam" id="TIGR01175">
    <property type="entry name" value="pilM"/>
    <property type="match status" value="1"/>
</dbReference>
<dbReference type="AlphaFoldDB" id="A0A1G2EME0"/>
<gene>
    <name evidence="1" type="ORF">A2365_02675</name>
</gene>
<dbReference type="SUPFAM" id="SSF53067">
    <property type="entry name" value="Actin-like ATPase domain"/>
    <property type="match status" value="2"/>
</dbReference>
<reference evidence="1 2" key="1">
    <citation type="journal article" date="2016" name="Nat. Commun.">
        <title>Thousands of microbial genomes shed light on interconnected biogeochemical processes in an aquifer system.</title>
        <authorList>
            <person name="Anantharaman K."/>
            <person name="Brown C.T."/>
            <person name="Hug L.A."/>
            <person name="Sharon I."/>
            <person name="Castelle C.J."/>
            <person name="Probst A.J."/>
            <person name="Thomas B.C."/>
            <person name="Singh A."/>
            <person name="Wilkins M.J."/>
            <person name="Karaoz U."/>
            <person name="Brodie E.L."/>
            <person name="Williams K.H."/>
            <person name="Hubbard S.S."/>
            <person name="Banfield J.F."/>
        </authorList>
    </citation>
    <scope>NUCLEOTIDE SEQUENCE [LARGE SCALE GENOMIC DNA]</scope>
</reference>
<dbReference type="InterPro" id="IPR050696">
    <property type="entry name" value="FtsA/MreB"/>
</dbReference>
<dbReference type="PANTHER" id="PTHR32432">
    <property type="entry name" value="CELL DIVISION PROTEIN FTSA-RELATED"/>
    <property type="match status" value="1"/>
</dbReference>
<dbReference type="Gene3D" id="3.30.1490.300">
    <property type="match status" value="1"/>
</dbReference>